<evidence type="ECO:0000313" key="1">
    <source>
        <dbReference type="EMBL" id="RDX62019.1"/>
    </source>
</evidence>
<accession>A0A371E7N7</accession>
<dbReference type="EMBL" id="QJKJ01015748">
    <property type="protein sequence ID" value="RDX62019.1"/>
    <property type="molecule type" value="Genomic_DNA"/>
</dbReference>
<organism evidence="1 2">
    <name type="scientific">Mucuna pruriens</name>
    <name type="common">Velvet bean</name>
    <name type="synonym">Dolichos pruriens</name>
    <dbReference type="NCBI Taxonomy" id="157652"/>
    <lineage>
        <taxon>Eukaryota</taxon>
        <taxon>Viridiplantae</taxon>
        <taxon>Streptophyta</taxon>
        <taxon>Embryophyta</taxon>
        <taxon>Tracheophyta</taxon>
        <taxon>Spermatophyta</taxon>
        <taxon>Magnoliopsida</taxon>
        <taxon>eudicotyledons</taxon>
        <taxon>Gunneridae</taxon>
        <taxon>Pentapetalae</taxon>
        <taxon>rosids</taxon>
        <taxon>fabids</taxon>
        <taxon>Fabales</taxon>
        <taxon>Fabaceae</taxon>
        <taxon>Papilionoideae</taxon>
        <taxon>50 kb inversion clade</taxon>
        <taxon>NPAAA clade</taxon>
        <taxon>indigoferoid/millettioid clade</taxon>
        <taxon>Phaseoleae</taxon>
        <taxon>Mucuna</taxon>
    </lineage>
</organism>
<keyword evidence="2" id="KW-1185">Reference proteome</keyword>
<reference evidence="1" key="1">
    <citation type="submission" date="2018-05" db="EMBL/GenBank/DDBJ databases">
        <title>Draft genome of Mucuna pruriens seed.</title>
        <authorList>
            <person name="Nnadi N.E."/>
            <person name="Vos R."/>
            <person name="Hasami M.H."/>
            <person name="Devisetty U.K."/>
            <person name="Aguiy J.C."/>
        </authorList>
    </citation>
    <scope>NUCLEOTIDE SEQUENCE [LARGE SCALE GENOMIC DNA]</scope>
    <source>
        <strain evidence="1">JCA_2017</strain>
    </source>
</reference>
<protein>
    <submittedName>
        <fullName evidence="1">Uncharacterized protein</fullName>
    </submittedName>
</protein>
<feature type="non-terminal residue" evidence="1">
    <location>
        <position position="1"/>
    </location>
</feature>
<gene>
    <name evidence="1" type="ORF">CR513_59690</name>
</gene>
<sequence length="155" mass="18386">MEVHRTFIAFARFDDKENKYHSIDFAPKREQMCKELMTYIIHTKRCHDIICIGPKTFIFEIVSRHLHIVLHEIIVLEGEFFAQPLGKVVSPQILNNNIFYPFFKLSFDIHLINYVSLLMKLLSNFVNLFLYKGLPWSHKWYVPISEQRSQGVESP</sequence>
<dbReference type="Proteomes" id="UP000257109">
    <property type="component" value="Unassembled WGS sequence"/>
</dbReference>
<name>A0A371E7N7_MUCPR</name>
<dbReference type="AlphaFoldDB" id="A0A371E7N7"/>
<proteinExistence type="predicted"/>
<evidence type="ECO:0000313" key="2">
    <source>
        <dbReference type="Proteomes" id="UP000257109"/>
    </source>
</evidence>
<comment type="caution">
    <text evidence="1">The sequence shown here is derived from an EMBL/GenBank/DDBJ whole genome shotgun (WGS) entry which is preliminary data.</text>
</comment>